<gene>
    <name evidence="1" type="ORF">METZ01_LOCUS359912</name>
</gene>
<evidence type="ECO:0000313" key="1">
    <source>
        <dbReference type="EMBL" id="SVD07058.1"/>
    </source>
</evidence>
<dbReference type="AlphaFoldDB" id="A0A382SD15"/>
<evidence type="ECO:0008006" key="2">
    <source>
        <dbReference type="Google" id="ProtNLM"/>
    </source>
</evidence>
<name>A0A382SD15_9ZZZZ</name>
<organism evidence="1">
    <name type="scientific">marine metagenome</name>
    <dbReference type="NCBI Taxonomy" id="408172"/>
    <lineage>
        <taxon>unclassified sequences</taxon>
        <taxon>metagenomes</taxon>
        <taxon>ecological metagenomes</taxon>
    </lineage>
</organism>
<reference evidence="1" key="1">
    <citation type="submission" date="2018-05" db="EMBL/GenBank/DDBJ databases">
        <authorList>
            <person name="Lanie J.A."/>
            <person name="Ng W.-L."/>
            <person name="Kazmierczak K.M."/>
            <person name="Andrzejewski T.M."/>
            <person name="Davidsen T.M."/>
            <person name="Wayne K.J."/>
            <person name="Tettelin H."/>
            <person name="Glass J.I."/>
            <person name="Rusch D."/>
            <person name="Podicherti R."/>
            <person name="Tsui H.-C.T."/>
            <person name="Winkler M.E."/>
        </authorList>
    </citation>
    <scope>NUCLEOTIDE SEQUENCE</scope>
</reference>
<protein>
    <recommendedName>
        <fullName evidence="2">DUF3575 domain-containing protein</fullName>
    </recommendedName>
</protein>
<sequence>MKKILTSIFLLLILTTPLFGQSSEENKFTFRSLLLINSLDYNLDENNGVGFVIGSFEQNINENNIEKSSNSFIGVFYAYAFECVFCDTFLVVSTLGNGDSVFETKDGSKYTYSGWGINIFGGYQWYFENNVSIVVGLGPSYGNASKTSEDIKSSSVYEEDVEDYTEKNKFRLISPVPLLLVGYTF</sequence>
<proteinExistence type="predicted"/>
<accession>A0A382SD15</accession>
<dbReference type="EMBL" id="UINC01127736">
    <property type="protein sequence ID" value="SVD07058.1"/>
    <property type="molecule type" value="Genomic_DNA"/>
</dbReference>